<feature type="transmembrane region" description="Helical" evidence="1">
    <location>
        <begin position="273"/>
        <end position="291"/>
    </location>
</feature>
<dbReference type="InterPro" id="IPR022227">
    <property type="entry name" value="DUF3754"/>
</dbReference>
<dbReference type="Proteomes" id="UP000663720">
    <property type="component" value="Chromosome"/>
</dbReference>
<keyword evidence="1" id="KW-0472">Membrane</keyword>
<evidence type="ECO:0000256" key="1">
    <source>
        <dbReference type="SAM" id="Phobius"/>
    </source>
</evidence>
<dbReference type="RefSeq" id="WP_207689491.1">
    <property type="nucleotide sequence ID" value="NZ_CP061799.1"/>
</dbReference>
<keyword evidence="1" id="KW-1133">Transmembrane helix</keyword>
<feature type="transmembrane region" description="Helical" evidence="1">
    <location>
        <begin position="222"/>
        <end position="253"/>
    </location>
</feature>
<organism evidence="2 3">
    <name type="scientific">Desulfonema limicola</name>
    <dbReference type="NCBI Taxonomy" id="45656"/>
    <lineage>
        <taxon>Bacteria</taxon>
        <taxon>Pseudomonadati</taxon>
        <taxon>Thermodesulfobacteriota</taxon>
        <taxon>Desulfobacteria</taxon>
        <taxon>Desulfobacterales</taxon>
        <taxon>Desulfococcaceae</taxon>
        <taxon>Desulfonema</taxon>
    </lineage>
</organism>
<dbReference type="PANTHER" id="PTHR33645:SF11">
    <property type="entry name" value="AMINOPEPTIDASE (DUF3754)"/>
    <property type="match status" value="1"/>
</dbReference>
<name>A0A975GKD1_9BACT</name>
<sequence>MAEYHDRERFIPFQKSEIIKLLGNEIGTNSNDCENFKNMCKILESIYHFEFHKKTEYLKENYYPLNPDKDTLTTKKYSIEEIKACEENFMNTFREILTNANYEEVSEEDIAYAMEKESLFKINLFVDFDDFENQVIFRRGLKNEKLNFKKWFVKKQEIDVPVFERLALLIKFKDAEYFKAKKRKDLKFEPGTMIVKLFKNIPKADMEMLFPNTQIKMRPRDILLMGGSALGGGAAVILKAGAGLIAMFTVLWFMTRSFVMTGGELPSLGPAEISGMVGGVSALFAISLFLVKQWNNYKNRKIKFMKLLGDNLYFKNMDNNSGVFYHIIDDAEEEECKEAILGYYFLYCSESGLTESQLDDKIEQWFENKHDTLIDFEIKDALQKLQKLELCTTAEQNESGEDILKAVSLDEACRKLDYMWDNYFQFNF</sequence>
<proteinExistence type="predicted"/>
<protein>
    <submittedName>
        <fullName evidence="2">DUF3754</fullName>
    </submittedName>
</protein>
<dbReference type="KEGG" id="dli:dnl_60970"/>
<dbReference type="PANTHER" id="PTHR33645">
    <property type="entry name" value="AMINOPEPTIDASE (DUF3754)"/>
    <property type="match status" value="1"/>
</dbReference>
<dbReference type="AlphaFoldDB" id="A0A975GKD1"/>
<gene>
    <name evidence="2" type="ORF">dnl_60970</name>
</gene>
<evidence type="ECO:0000313" key="3">
    <source>
        <dbReference type="Proteomes" id="UP000663720"/>
    </source>
</evidence>
<dbReference type="Pfam" id="PF12576">
    <property type="entry name" value="DUF3754"/>
    <property type="match status" value="1"/>
</dbReference>
<reference evidence="2" key="1">
    <citation type="journal article" date="2021" name="Microb. Physiol.">
        <title>Proteogenomic Insights into the Physiology of Marine, Sulfate-Reducing, Filamentous Desulfonema limicola and Desulfonema magnum.</title>
        <authorList>
            <person name="Schnaars V."/>
            <person name="Wohlbrand L."/>
            <person name="Scheve S."/>
            <person name="Hinrichs C."/>
            <person name="Reinhardt R."/>
            <person name="Rabus R."/>
        </authorList>
    </citation>
    <scope>NUCLEOTIDE SEQUENCE</scope>
    <source>
        <strain evidence="2">5ac10</strain>
    </source>
</reference>
<keyword evidence="3" id="KW-1185">Reference proteome</keyword>
<accession>A0A975GKD1</accession>
<dbReference type="EMBL" id="CP061799">
    <property type="protein sequence ID" value="QTA83683.1"/>
    <property type="molecule type" value="Genomic_DNA"/>
</dbReference>
<keyword evidence="1" id="KW-0812">Transmembrane</keyword>
<evidence type="ECO:0000313" key="2">
    <source>
        <dbReference type="EMBL" id="QTA83683.1"/>
    </source>
</evidence>